<feature type="compositionally biased region" description="Polar residues" evidence="1">
    <location>
        <begin position="34"/>
        <end position="44"/>
    </location>
</feature>
<protein>
    <submittedName>
        <fullName evidence="2">Uncharacterized protein</fullName>
    </submittedName>
</protein>
<dbReference type="EMBL" id="JASWJB010000094">
    <property type="protein sequence ID" value="KAK2598963.1"/>
    <property type="molecule type" value="Genomic_DNA"/>
</dbReference>
<accession>A0AAJ0CTH6</accession>
<feature type="region of interest" description="Disordered" evidence="1">
    <location>
        <begin position="145"/>
        <end position="172"/>
    </location>
</feature>
<feature type="compositionally biased region" description="Pro residues" evidence="1">
    <location>
        <begin position="159"/>
        <end position="168"/>
    </location>
</feature>
<keyword evidence="3" id="KW-1185">Reference proteome</keyword>
<name>A0AAJ0CTH6_9HYPO</name>
<organism evidence="2 3">
    <name type="scientific">Conoideocrella luteorostrata</name>
    <dbReference type="NCBI Taxonomy" id="1105319"/>
    <lineage>
        <taxon>Eukaryota</taxon>
        <taxon>Fungi</taxon>
        <taxon>Dikarya</taxon>
        <taxon>Ascomycota</taxon>
        <taxon>Pezizomycotina</taxon>
        <taxon>Sordariomycetes</taxon>
        <taxon>Hypocreomycetidae</taxon>
        <taxon>Hypocreales</taxon>
        <taxon>Clavicipitaceae</taxon>
        <taxon>Conoideocrella</taxon>
    </lineage>
</organism>
<gene>
    <name evidence="2" type="ORF">QQS21_005568</name>
</gene>
<dbReference type="Proteomes" id="UP001251528">
    <property type="component" value="Unassembled WGS sequence"/>
</dbReference>
<evidence type="ECO:0000256" key="1">
    <source>
        <dbReference type="SAM" id="MobiDB-lite"/>
    </source>
</evidence>
<reference evidence="2" key="1">
    <citation type="submission" date="2023-06" db="EMBL/GenBank/DDBJ databases">
        <title>Conoideocrella luteorostrata (Hypocreales: Clavicipitaceae), a potential biocontrol fungus for elongate hemlock scale in United States Christmas tree production areas.</title>
        <authorList>
            <person name="Barrett H."/>
            <person name="Lovett B."/>
            <person name="Macias A.M."/>
            <person name="Stajich J.E."/>
            <person name="Kasson M.T."/>
        </authorList>
    </citation>
    <scope>NUCLEOTIDE SEQUENCE</scope>
    <source>
        <strain evidence="2">ARSEF 14590</strain>
    </source>
</reference>
<feature type="region of interest" description="Disordered" evidence="1">
    <location>
        <begin position="289"/>
        <end position="345"/>
    </location>
</feature>
<dbReference type="AlphaFoldDB" id="A0AAJ0CTH6"/>
<feature type="compositionally biased region" description="Polar residues" evidence="1">
    <location>
        <begin position="331"/>
        <end position="345"/>
    </location>
</feature>
<sequence length="444" mass="48221">MLAAHRDQENLVHSRHYAPSKQQPKTPGAKYPKTPSNFNQNDENAPTEFAGKIARGSANAQGGNGRLLMGKATGQRKAMVTPTENRTRAPLGNKTTNAKARTAQAAGVKDIVREIEKTQTKQAGLQKPKHRPLDFQSLKLDVQPDFKEDANNGGIPEPEYAPPRPTPLPYESDVLPAGGLTFKGLKKGNLLKGYYQHFHNPIDENGVSRTEKKFNNEIEAVVRKAEKRNAQEIAAMNWSVEDFADNAASSDSLQGITSQTAISTMTKPRIPTVQKQPPTLSARRAASALAVHTDRHDRSVQRPVNNTNPVTKRPLSSIISGAKPAKPVATNPDSSGSSTGEAASRTTLGYNKGQSASSMIHSRSMNQPAKKKLSLRPTTAHNIEAELTITPARMRQAASSSIAGISRPQFMSIFDDEDDEDLPIVQGPISSSDDEDEFELKLTI</sequence>
<feature type="compositionally biased region" description="Basic and acidic residues" evidence="1">
    <location>
        <begin position="1"/>
        <end position="12"/>
    </location>
</feature>
<evidence type="ECO:0000313" key="3">
    <source>
        <dbReference type="Proteomes" id="UP001251528"/>
    </source>
</evidence>
<feature type="region of interest" description="Disordered" evidence="1">
    <location>
        <begin position="1"/>
        <end position="107"/>
    </location>
</feature>
<proteinExistence type="predicted"/>
<evidence type="ECO:0000313" key="2">
    <source>
        <dbReference type="EMBL" id="KAK2598963.1"/>
    </source>
</evidence>
<comment type="caution">
    <text evidence="2">The sequence shown here is derived from an EMBL/GenBank/DDBJ whole genome shotgun (WGS) entry which is preliminary data.</text>
</comment>